<dbReference type="AlphaFoldDB" id="A0A502CQZ8"/>
<evidence type="ECO:0000313" key="3">
    <source>
        <dbReference type="Proteomes" id="UP000317722"/>
    </source>
</evidence>
<organism evidence="2 3">
    <name type="scientific">Pedococcus bigeumensis</name>
    <dbReference type="NCBI Taxonomy" id="433644"/>
    <lineage>
        <taxon>Bacteria</taxon>
        <taxon>Bacillati</taxon>
        <taxon>Actinomycetota</taxon>
        <taxon>Actinomycetes</taxon>
        <taxon>Micrococcales</taxon>
        <taxon>Intrasporangiaceae</taxon>
        <taxon>Pedococcus</taxon>
    </lineage>
</organism>
<feature type="transmembrane region" description="Helical" evidence="1">
    <location>
        <begin position="75"/>
        <end position="96"/>
    </location>
</feature>
<feature type="transmembrane region" description="Helical" evidence="1">
    <location>
        <begin position="257"/>
        <end position="281"/>
    </location>
</feature>
<protein>
    <submittedName>
        <fullName evidence="2">Uncharacterized protein</fullName>
    </submittedName>
</protein>
<keyword evidence="1" id="KW-1133">Transmembrane helix</keyword>
<proteinExistence type="predicted"/>
<feature type="transmembrane region" description="Helical" evidence="1">
    <location>
        <begin position="166"/>
        <end position="185"/>
    </location>
</feature>
<sequence length="303" mass="30860">MAGLMVGFMVLPLALGFLIAGLVRLANTVRSRGSARSAQARSLGASAATGVVGLTATVAWLGLARGLNEDIRLSTLPALGCAATVLTAAVAELTWPRPTGSVRTASLDPRRARRPAWLSRLVVVGIAATAAALAVGALTAASDGRSFARRAGDVAATGSPYPGQSYGVVVGIAVTVLALATWFAWARVDARPALGPGHEDLDAAVRGASMVRVLRPAAVGTLSTAAGLWLTIGATVNQVTQNLRMNDSRTPQPPFDWVQNLGFVAITIGVVLVLLTLAALLSGSPRLPREDAAPAPGIAEVGA</sequence>
<feature type="transmembrane region" description="Helical" evidence="1">
    <location>
        <begin position="43"/>
        <end position="63"/>
    </location>
</feature>
<evidence type="ECO:0000256" key="1">
    <source>
        <dbReference type="SAM" id="Phobius"/>
    </source>
</evidence>
<feature type="transmembrane region" description="Helical" evidence="1">
    <location>
        <begin position="6"/>
        <end position="23"/>
    </location>
</feature>
<reference evidence="2 3" key="1">
    <citation type="journal article" date="2019" name="Environ. Microbiol.">
        <title>Species interactions and distinct microbial communities in high Arctic permafrost affected cryosols are associated with the CH4 and CO2 gas fluxes.</title>
        <authorList>
            <person name="Altshuler I."/>
            <person name="Hamel J."/>
            <person name="Turney S."/>
            <person name="Magnuson E."/>
            <person name="Levesque R."/>
            <person name="Greer C."/>
            <person name="Whyte L.G."/>
        </authorList>
    </citation>
    <scope>NUCLEOTIDE SEQUENCE [LARGE SCALE GENOMIC DNA]</scope>
    <source>
        <strain evidence="2 3">S9.3A</strain>
    </source>
</reference>
<keyword evidence="3" id="KW-1185">Reference proteome</keyword>
<evidence type="ECO:0000313" key="2">
    <source>
        <dbReference type="EMBL" id="TPG14121.1"/>
    </source>
</evidence>
<name>A0A502CQZ8_9MICO</name>
<dbReference type="Proteomes" id="UP000317722">
    <property type="component" value="Unassembled WGS sequence"/>
</dbReference>
<comment type="caution">
    <text evidence="2">The sequence shown here is derived from an EMBL/GenBank/DDBJ whole genome shotgun (WGS) entry which is preliminary data.</text>
</comment>
<accession>A0A502CQZ8</accession>
<dbReference type="RefSeq" id="WP_140743322.1">
    <property type="nucleotide sequence ID" value="NZ_RCZM01000006.1"/>
</dbReference>
<keyword evidence="1" id="KW-0812">Transmembrane</keyword>
<gene>
    <name evidence="2" type="ORF">EAH86_18185</name>
</gene>
<dbReference type="OrthoDB" id="4843442at2"/>
<feature type="transmembrane region" description="Helical" evidence="1">
    <location>
        <begin position="117"/>
        <end position="141"/>
    </location>
</feature>
<keyword evidence="1" id="KW-0472">Membrane</keyword>
<feature type="transmembrane region" description="Helical" evidence="1">
    <location>
        <begin position="216"/>
        <end position="237"/>
    </location>
</feature>
<dbReference type="EMBL" id="RCZM01000006">
    <property type="protein sequence ID" value="TPG14121.1"/>
    <property type="molecule type" value="Genomic_DNA"/>
</dbReference>